<organism evidence="2 3">
    <name type="scientific">Pseudobutyrivibrio ruminis</name>
    <dbReference type="NCBI Taxonomy" id="46206"/>
    <lineage>
        <taxon>Bacteria</taxon>
        <taxon>Bacillati</taxon>
        <taxon>Bacillota</taxon>
        <taxon>Clostridia</taxon>
        <taxon>Lachnospirales</taxon>
        <taxon>Lachnospiraceae</taxon>
        <taxon>Pseudobutyrivibrio</taxon>
    </lineage>
</organism>
<evidence type="ECO:0000313" key="3">
    <source>
        <dbReference type="Proteomes" id="UP000182321"/>
    </source>
</evidence>
<dbReference type="SUPFAM" id="SSF52540">
    <property type="entry name" value="P-loop containing nucleoside triphosphate hydrolases"/>
    <property type="match status" value="1"/>
</dbReference>
<dbReference type="InterPro" id="IPR002586">
    <property type="entry name" value="CobQ/CobB/MinD/ParA_Nub-bd_dom"/>
</dbReference>
<feature type="domain" description="CobQ/CobB/MinD/ParA nucleotide binding" evidence="1">
    <location>
        <begin position="19"/>
        <end position="153"/>
    </location>
</feature>
<evidence type="ECO:0000259" key="1">
    <source>
        <dbReference type="Pfam" id="PF01656"/>
    </source>
</evidence>
<dbReference type="InterPro" id="IPR027417">
    <property type="entry name" value="P-loop_NTPase"/>
</dbReference>
<dbReference type="RefSeq" id="WP_074791455.1">
    <property type="nucleotide sequence ID" value="NZ_FNZX01000012.1"/>
</dbReference>
<dbReference type="Proteomes" id="UP000182321">
    <property type="component" value="Unassembled WGS sequence"/>
</dbReference>
<keyword evidence="3" id="KW-1185">Reference proteome</keyword>
<sequence length="232" mass="26329">MQLIKNALAMNKTNFILIGEAGCGKSEIALNLAEYLAKNTDKHVHLIDMDMTKPLFRSRDLLNSGKLSEVNIHYEEQFFDAPTVVGGVRELLADPESIVVMDVGGDDIGARSIGGFMLGVDKKSLCVMYVLNYYRPFCQDIEHIDRFLSEILAVSHLTLEDIHFVDNPNAGLTTTIDEVVDGANKMNEIISEYREIEMNVIHEGFYESVKNKLQKEKIMPIHLFLTYEWLRD</sequence>
<dbReference type="Pfam" id="PF01656">
    <property type="entry name" value="CbiA"/>
    <property type="match status" value="1"/>
</dbReference>
<accession>A0A1H7KAL5</accession>
<proteinExistence type="predicted"/>
<name>A0A1H7KAL5_9FIRM</name>
<dbReference type="Gene3D" id="3.40.50.300">
    <property type="entry name" value="P-loop containing nucleotide triphosphate hydrolases"/>
    <property type="match status" value="1"/>
</dbReference>
<evidence type="ECO:0000313" key="2">
    <source>
        <dbReference type="EMBL" id="SEK83868.1"/>
    </source>
</evidence>
<protein>
    <recommendedName>
        <fullName evidence="1">CobQ/CobB/MinD/ParA nucleotide binding domain-containing protein</fullName>
    </recommendedName>
</protein>
<dbReference type="AlphaFoldDB" id="A0A1H7KAL5"/>
<gene>
    <name evidence="2" type="ORF">SAMN02910377_01962</name>
</gene>
<reference evidence="3" key="1">
    <citation type="submission" date="2016-10" db="EMBL/GenBank/DDBJ databases">
        <authorList>
            <person name="Varghese N."/>
        </authorList>
    </citation>
    <scope>NUCLEOTIDE SEQUENCE [LARGE SCALE GENOMIC DNA]</scope>
    <source>
        <strain evidence="3">ACV-9</strain>
    </source>
</reference>
<dbReference type="EMBL" id="FNZX01000012">
    <property type="protein sequence ID" value="SEK83868.1"/>
    <property type="molecule type" value="Genomic_DNA"/>
</dbReference>